<dbReference type="GO" id="GO:0046677">
    <property type="term" value="P:response to antibiotic"/>
    <property type="evidence" value="ECO:0007669"/>
    <property type="project" value="UniProtKB-KW"/>
</dbReference>
<dbReference type="InterPro" id="IPR027417">
    <property type="entry name" value="P-loop_NTPase"/>
</dbReference>
<keyword evidence="9" id="KW-1185">Reference proteome</keyword>
<dbReference type="PANTHER" id="PTHR42711">
    <property type="entry name" value="ABC TRANSPORTER ATP-BINDING PROTEIN"/>
    <property type="match status" value="1"/>
</dbReference>
<evidence type="ECO:0000259" key="7">
    <source>
        <dbReference type="PROSITE" id="PS50893"/>
    </source>
</evidence>
<comment type="similarity">
    <text evidence="2">Belongs to the ABC transporter superfamily.</text>
</comment>
<feature type="domain" description="ABC transporter" evidence="7">
    <location>
        <begin position="14"/>
        <end position="241"/>
    </location>
</feature>
<keyword evidence="3" id="KW-0813">Transport</keyword>
<name>A0A6G9YUE9_9NOCA</name>
<proteinExistence type="inferred from homology"/>
<dbReference type="Pfam" id="PF00005">
    <property type="entry name" value="ABC_tran"/>
    <property type="match status" value="1"/>
</dbReference>
<evidence type="ECO:0000256" key="4">
    <source>
        <dbReference type="ARBA" id="ARBA00022741"/>
    </source>
</evidence>
<dbReference type="InterPro" id="IPR050763">
    <property type="entry name" value="ABC_transporter_ATP-binding"/>
</dbReference>
<evidence type="ECO:0000256" key="2">
    <source>
        <dbReference type="ARBA" id="ARBA00005417"/>
    </source>
</evidence>
<dbReference type="Pfam" id="PF13732">
    <property type="entry name" value="DrrA1-3_C"/>
    <property type="match status" value="1"/>
</dbReference>
<evidence type="ECO:0000313" key="9">
    <source>
        <dbReference type="Proteomes" id="UP000503540"/>
    </source>
</evidence>
<dbReference type="GO" id="GO:0005524">
    <property type="term" value="F:ATP binding"/>
    <property type="evidence" value="ECO:0007669"/>
    <property type="project" value="UniProtKB-KW"/>
</dbReference>
<dbReference type="PANTHER" id="PTHR42711:SF5">
    <property type="entry name" value="ABC TRANSPORTER ATP-BINDING PROTEIN NATA"/>
    <property type="match status" value="1"/>
</dbReference>
<dbReference type="Proteomes" id="UP000503540">
    <property type="component" value="Chromosome"/>
</dbReference>
<sequence length="312" mass="33899">MAELPSSGEVVVVLEVDGLDKRFGAITALDGLGFTVGPGEIFGFVGSNGAGKSTTMRIILGVLAADAGTVRFDGAPVDFAMRQRFGYMPEERGLYPKMRVGEQLIYLAELHGLSRADATRAMQHWTERLGIAEKRKQYLQELSLGNQQRVQLTAALVHRPTLLVLDEPFSGLDPVAVDVMSEVLREQADSGVPVMFSSHQLELVERLCDRVGIIVSGRMRAVGAVDELRSRGERRLAVSVESDSPWAEGIPGVRVLAHTAERNGAGPRTVLELDDGVDDQVVLRQALSAGPVHHFASYRPSLTELYREVVAS</sequence>
<evidence type="ECO:0000313" key="8">
    <source>
        <dbReference type="EMBL" id="QIS16626.1"/>
    </source>
</evidence>
<evidence type="ECO:0000256" key="6">
    <source>
        <dbReference type="ARBA" id="ARBA00023251"/>
    </source>
</evidence>
<protein>
    <submittedName>
        <fullName evidence="8">ATP-binding cassette domain-containing protein</fullName>
    </submittedName>
</protein>
<evidence type="ECO:0000256" key="1">
    <source>
        <dbReference type="ARBA" id="ARBA00004202"/>
    </source>
</evidence>
<dbReference type="KEGG" id="nah:F5544_44115"/>
<accession>A0A6G9YUE9</accession>
<keyword evidence="5 8" id="KW-0067">ATP-binding</keyword>
<evidence type="ECO:0000256" key="3">
    <source>
        <dbReference type="ARBA" id="ARBA00022448"/>
    </source>
</evidence>
<dbReference type="EMBL" id="CP046172">
    <property type="protein sequence ID" value="QIS16626.1"/>
    <property type="molecule type" value="Genomic_DNA"/>
</dbReference>
<dbReference type="SMART" id="SM00382">
    <property type="entry name" value="AAA"/>
    <property type="match status" value="1"/>
</dbReference>
<dbReference type="PROSITE" id="PS50893">
    <property type="entry name" value="ABC_TRANSPORTER_2"/>
    <property type="match status" value="1"/>
</dbReference>
<dbReference type="SUPFAM" id="SSF52540">
    <property type="entry name" value="P-loop containing nucleoside triphosphate hydrolases"/>
    <property type="match status" value="1"/>
</dbReference>
<dbReference type="InterPro" id="IPR025302">
    <property type="entry name" value="DrrA1/2-like_C"/>
</dbReference>
<evidence type="ECO:0000256" key="5">
    <source>
        <dbReference type="ARBA" id="ARBA00022840"/>
    </source>
</evidence>
<organism evidence="8 9">
    <name type="scientific">Nocardia arthritidis</name>
    <dbReference type="NCBI Taxonomy" id="228602"/>
    <lineage>
        <taxon>Bacteria</taxon>
        <taxon>Bacillati</taxon>
        <taxon>Actinomycetota</taxon>
        <taxon>Actinomycetes</taxon>
        <taxon>Mycobacteriales</taxon>
        <taxon>Nocardiaceae</taxon>
        <taxon>Nocardia</taxon>
    </lineage>
</organism>
<keyword evidence="4" id="KW-0547">Nucleotide-binding</keyword>
<dbReference type="GO" id="GO:0016887">
    <property type="term" value="F:ATP hydrolysis activity"/>
    <property type="evidence" value="ECO:0007669"/>
    <property type="project" value="InterPro"/>
</dbReference>
<comment type="subcellular location">
    <subcellularLocation>
        <location evidence="1">Cell membrane</location>
        <topology evidence="1">Peripheral membrane protein</topology>
    </subcellularLocation>
</comment>
<dbReference type="InterPro" id="IPR003593">
    <property type="entry name" value="AAA+_ATPase"/>
</dbReference>
<dbReference type="InterPro" id="IPR003439">
    <property type="entry name" value="ABC_transporter-like_ATP-bd"/>
</dbReference>
<dbReference type="AlphaFoldDB" id="A0A6G9YUE9"/>
<dbReference type="GO" id="GO:0005886">
    <property type="term" value="C:plasma membrane"/>
    <property type="evidence" value="ECO:0007669"/>
    <property type="project" value="UniProtKB-SubCell"/>
</dbReference>
<dbReference type="Gene3D" id="3.40.50.300">
    <property type="entry name" value="P-loop containing nucleotide triphosphate hydrolases"/>
    <property type="match status" value="1"/>
</dbReference>
<reference evidence="8 9" key="1">
    <citation type="journal article" date="2019" name="ACS Chem. Biol.">
        <title>Identification and Mobilization of a Cryptic Antibiotic Biosynthesis Gene Locus from a Human-Pathogenic Nocardia Isolate.</title>
        <authorList>
            <person name="Herisse M."/>
            <person name="Ishida K."/>
            <person name="Porter J.L."/>
            <person name="Howden B."/>
            <person name="Hertweck C."/>
            <person name="Stinear T.P."/>
            <person name="Pidot S.J."/>
        </authorList>
    </citation>
    <scope>NUCLEOTIDE SEQUENCE [LARGE SCALE GENOMIC DNA]</scope>
    <source>
        <strain evidence="8 9">AUSMDU00012717</strain>
    </source>
</reference>
<keyword evidence="6" id="KW-0046">Antibiotic resistance</keyword>
<gene>
    <name evidence="8" type="ORF">F5544_44115</name>
</gene>